<reference evidence="1" key="1">
    <citation type="submission" date="2020-03" db="EMBL/GenBank/DDBJ databases">
        <title>The deep terrestrial virosphere.</title>
        <authorList>
            <person name="Holmfeldt K."/>
            <person name="Nilsson E."/>
            <person name="Simone D."/>
            <person name="Lopez-Fernandez M."/>
            <person name="Wu X."/>
            <person name="de Brujin I."/>
            <person name="Lundin D."/>
            <person name="Andersson A."/>
            <person name="Bertilsson S."/>
            <person name="Dopson M."/>
        </authorList>
    </citation>
    <scope>NUCLEOTIDE SEQUENCE</scope>
    <source>
        <strain evidence="1">MM415B07332</strain>
    </source>
</reference>
<accession>A0A6M3LTJ9</accession>
<name>A0A6M3LTJ9_9ZZZZ</name>
<organism evidence="1">
    <name type="scientific">viral metagenome</name>
    <dbReference type="NCBI Taxonomy" id="1070528"/>
    <lineage>
        <taxon>unclassified sequences</taxon>
        <taxon>metagenomes</taxon>
        <taxon>organismal metagenomes</taxon>
    </lineage>
</organism>
<protein>
    <submittedName>
        <fullName evidence="1">Uncharacterized protein</fullName>
    </submittedName>
</protein>
<dbReference type="EMBL" id="MT143435">
    <property type="protein sequence ID" value="QJA96802.1"/>
    <property type="molecule type" value="Genomic_DNA"/>
</dbReference>
<proteinExistence type="predicted"/>
<evidence type="ECO:0000313" key="1">
    <source>
        <dbReference type="EMBL" id="QJA96802.1"/>
    </source>
</evidence>
<sequence>MNLLCDNYQRAADNREMVRLKQNIEGYLYIEQLVRNWPRSVPLPEQLMGRIPTLSKHENF</sequence>
<dbReference type="AlphaFoldDB" id="A0A6M3LTJ9"/>
<gene>
    <name evidence="1" type="ORF">MM415B07332_0001</name>
</gene>